<gene>
    <name evidence="6" type="ORF">PZBJ_06925</name>
</gene>
<accession>A0ABX4STB8</accession>
<comment type="caution">
    <text evidence="6">The sequence shown here is derived from an EMBL/GenBank/DDBJ whole genome shotgun (WGS) entry which is preliminary data.</text>
</comment>
<dbReference type="Gene3D" id="3.40.190.290">
    <property type="match status" value="1"/>
</dbReference>
<keyword evidence="3" id="KW-0238">DNA-binding</keyword>
<evidence type="ECO:0000256" key="4">
    <source>
        <dbReference type="ARBA" id="ARBA00023163"/>
    </source>
</evidence>
<dbReference type="SUPFAM" id="SSF46785">
    <property type="entry name" value="Winged helix' DNA-binding domain"/>
    <property type="match status" value="1"/>
</dbReference>
<protein>
    <submittedName>
        <fullName evidence="6">LysR family transcriptional regulator</fullName>
    </submittedName>
</protein>
<dbReference type="Pfam" id="PF03466">
    <property type="entry name" value="LysR_substrate"/>
    <property type="match status" value="1"/>
</dbReference>
<dbReference type="Pfam" id="PF00126">
    <property type="entry name" value="HTH_1"/>
    <property type="match status" value="1"/>
</dbReference>
<dbReference type="PROSITE" id="PS50931">
    <property type="entry name" value="HTH_LYSR"/>
    <property type="match status" value="1"/>
</dbReference>
<evidence type="ECO:0000256" key="2">
    <source>
        <dbReference type="ARBA" id="ARBA00023015"/>
    </source>
</evidence>
<dbReference type="InterPro" id="IPR000847">
    <property type="entry name" value="LysR_HTH_N"/>
</dbReference>
<feature type="domain" description="HTH lysR-type" evidence="5">
    <location>
        <begin position="1"/>
        <end position="58"/>
    </location>
</feature>
<dbReference type="PANTHER" id="PTHR30537">
    <property type="entry name" value="HTH-TYPE TRANSCRIPTIONAL REGULATOR"/>
    <property type="match status" value="1"/>
</dbReference>
<organism evidence="6 7">
    <name type="scientific">Pantoea endophytica</name>
    <dbReference type="NCBI Taxonomy" id="92488"/>
    <lineage>
        <taxon>Bacteria</taxon>
        <taxon>Pseudomonadati</taxon>
        <taxon>Pseudomonadota</taxon>
        <taxon>Gammaproteobacteria</taxon>
        <taxon>Enterobacterales</taxon>
        <taxon>Erwiniaceae</taxon>
        <taxon>Pantoea</taxon>
    </lineage>
</organism>
<name>A0ABX4STB8_9GAMM</name>
<comment type="similarity">
    <text evidence="1">Belongs to the LysR transcriptional regulatory family.</text>
</comment>
<reference evidence="7" key="1">
    <citation type="submission" date="2017-12" db="EMBL/GenBank/DDBJ databases">
        <title>The genome sequence of Pantoea sp. 596.</title>
        <authorList>
            <person name="Gao J."/>
            <person name="Mao X."/>
            <person name="Sun J."/>
        </authorList>
    </citation>
    <scope>NUCLEOTIDE SEQUENCE [LARGE SCALE GENOMIC DNA]</scope>
    <source>
        <strain evidence="7">596</strain>
    </source>
</reference>
<proteinExistence type="inferred from homology"/>
<evidence type="ECO:0000313" key="6">
    <source>
        <dbReference type="EMBL" id="PLR25324.1"/>
    </source>
</evidence>
<dbReference type="Gene3D" id="1.10.10.10">
    <property type="entry name" value="Winged helix-like DNA-binding domain superfamily/Winged helix DNA-binding domain"/>
    <property type="match status" value="1"/>
</dbReference>
<evidence type="ECO:0000259" key="5">
    <source>
        <dbReference type="PROSITE" id="PS50931"/>
    </source>
</evidence>
<dbReference type="SUPFAM" id="SSF53850">
    <property type="entry name" value="Periplasmic binding protein-like II"/>
    <property type="match status" value="1"/>
</dbReference>
<dbReference type="InterPro" id="IPR036390">
    <property type="entry name" value="WH_DNA-bd_sf"/>
</dbReference>
<dbReference type="EMBL" id="PJRT01000007">
    <property type="protein sequence ID" value="PLR25324.1"/>
    <property type="molecule type" value="Genomic_DNA"/>
</dbReference>
<evidence type="ECO:0000256" key="3">
    <source>
        <dbReference type="ARBA" id="ARBA00023125"/>
    </source>
</evidence>
<dbReference type="InterPro" id="IPR005119">
    <property type="entry name" value="LysR_subst-bd"/>
</dbReference>
<keyword evidence="7" id="KW-1185">Reference proteome</keyword>
<dbReference type="InterPro" id="IPR058163">
    <property type="entry name" value="LysR-type_TF_proteobact-type"/>
</dbReference>
<keyword evidence="2" id="KW-0805">Transcription regulation</keyword>
<dbReference type="Proteomes" id="UP000234296">
    <property type="component" value="Unassembled WGS sequence"/>
</dbReference>
<evidence type="ECO:0000313" key="7">
    <source>
        <dbReference type="Proteomes" id="UP000234296"/>
    </source>
</evidence>
<dbReference type="PANTHER" id="PTHR30537:SF3">
    <property type="entry name" value="TRANSCRIPTIONAL REGULATORY PROTEIN"/>
    <property type="match status" value="1"/>
</dbReference>
<evidence type="ECO:0000256" key="1">
    <source>
        <dbReference type="ARBA" id="ARBA00009437"/>
    </source>
</evidence>
<dbReference type="InterPro" id="IPR036388">
    <property type="entry name" value="WH-like_DNA-bd_sf"/>
</dbReference>
<sequence>MNWEDLRFFLAIAKAGTISGAAKDLKVDQATVSRRLASLEAVLGIQLVIRRPREARLTPIGEKILKEAKDIEAKVYSVARLSSSGKTSTRSRVAISAPPILARHFFAPALFEMTQQNPDIQLSIQSEPQFVSLSKMEADLSLRLSPPIEETDIIKKAGLMKFGLYTTPDYRNIKNPSSWDFIAYSHKEPSFAHKRWLYEVRGNRRVSCEVSDLSNQYEAACSGIGVAGLPCFLADKEPRLIKLPTEQPMLTLDIWLAKHPDLRDDSQIRKLAQTITEFLDKKGLGLNQ</sequence>
<dbReference type="RefSeq" id="WP_101761841.1">
    <property type="nucleotide sequence ID" value="NZ_PJRT01000007.1"/>
</dbReference>
<keyword evidence="4" id="KW-0804">Transcription</keyword>